<comment type="catalytic activity">
    <reaction evidence="13 15">
        <text>riboflavin + ATP = FMN + ADP + H(+)</text>
        <dbReference type="Rhea" id="RHEA:14357"/>
        <dbReference type="ChEBI" id="CHEBI:15378"/>
        <dbReference type="ChEBI" id="CHEBI:30616"/>
        <dbReference type="ChEBI" id="CHEBI:57986"/>
        <dbReference type="ChEBI" id="CHEBI:58210"/>
        <dbReference type="ChEBI" id="CHEBI:456216"/>
        <dbReference type="EC" id="2.7.1.26"/>
    </reaction>
</comment>
<evidence type="ECO:0000256" key="12">
    <source>
        <dbReference type="ARBA" id="ARBA00023268"/>
    </source>
</evidence>
<dbReference type="OrthoDB" id="9803667at2"/>
<comment type="similarity">
    <text evidence="15">Belongs to the ribF family.</text>
</comment>
<dbReference type="UniPathway" id="UPA00277">
    <property type="reaction ID" value="UER00407"/>
</dbReference>
<comment type="catalytic activity">
    <reaction evidence="14 15">
        <text>FMN + ATP + H(+) = FAD + diphosphate</text>
        <dbReference type="Rhea" id="RHEA:17237"/>
        <dbReference type="ChEBI" id="CHEBI:15378"/>
        <dbReference type="ChEBI" id="CHEBI:30616"/>
        <dbReference type="ChEBI" id="CHEBI:33019"/>
        <dbReference type="ChEBI" id="CHEBI:57692"/>
        <dbReference type="ChEBI" id="CHEBI:58210"/>
        <dbReference type="EC" id="2.7.7.2"/>
    </reaction>
</comment>
<evidence type="ECO:0000256" key="7">
    <source>
        <dbReference type="ARBA" id="ARBA00022695"/>
    </source>
</evidence>
<comment type="function">
    <text evidence="1">Catalyzes the phosphorylation of riboflavin to FMN followed by the adenylation of FMN to FAD.</text>
</comment>
<dbReference type="SUPFAM" id="SSF82114">
    <property type="entry name" value="Riboflavin kinase-like"/>
    <property type="match status" value="1"/>
</dbReference>
<keyword evidence="7 15" id="KW-0548">Nucleotidyltransferase</keyword>
<dbReference type="GO" id="GO:0006747">
    <property type="term" value="P:FAD biosynthetic process"/>
    <property type="evidence" value="ECO:0007669"/>
    <property type="project" value="UniProtKB-UniRule"/>
</dbReference>
<dbReference type="AlphaFoldDB" id="U2QT88"/>
<dbReference type="Pfam" id="PF01687">
    <property type="entry name" value="Flavokinase"/>
    <property type="match status" value="1"/>
</dbReference>
<dbReference type="FunFam" id="2.40.30.30:FF:000003">
    <property type="entry name" value="Riboflavin biosynthesis protein"/>
    <property type="match status" value="1"/>
</dbReference>
<dbReference type="PANTHER" id="PTHR22749:SF6">
    <property type="entry name" value="RIBOFLAVIN KINASE"/>
    <property type="match status" value="1"/>
</dbReference>
<keyword evidence="10 15" id="KW-0274">FAD</keyword>
<dbReference type="Proteomes" id="UP000017052">
    <property type="component" value="Unassembled WGS sequence"/>
</dbReference>
<keyword evidence="9 15" id="KW-0418">Kinase</keyword>
<evidence type="ECO:0000256" key="8">
    <source>
        <dbReference type="ARBA" id="ARBA00022741"/>
    </source>
</evidence>
<evidence type="ECO:0000259" key="16">
    <source>
        <dbReference type="SMART" id="SM00904"/>
    </source>
</evidence>
<keyword evidence="5 15" id="KW-0288">FMN</keyword>
<dbReference type="InterPro" id="IPR015864">
    <property type="entry name" value="FAD_synthase"/>
</dbReference>
<evidence type="ECO:0000256" key="9">
    <source>
        <dbReference type="ARBA" id="ARBA00022777"/>
    </source>
</evidence>
<keyword evidence="8 15" id="KW-0547">Nucleotide-binding</keyword>
<dbReference type="NCBIfam" id="NF004160">
    <property type="entry name" value="PRK05627.1-3"/>
    <property type="match status" value="1"/>
</dbReference>
<feature type="domain" description="Riboflavin kinase" evidence="16">
    <location>
        <begin position="173"/>
        <end position="302"/>
    </location>
</feature>
<keyword evidence="4 15" id="KW-0285">Flavoprotein</keyword>
<evidence type="ECO:0000256" key="4">
    <source>
        <dbReference type="ARBA" id="ARBA00022630"/>
    </source>
</evidence>
<protein>
    <recommendedName>
        <fullName evidence="15">Riboflavin biosynthesis protein</fullName>
    </recommendedName>
    <domain>
        <recommendedName>
            <fullName evidence="15">Riboflavin kinase</fullName>
            <ecNumber evidence="15">2.7.1.26</ecNumber>
        </recommendedName>
        <alternativeName>
            <fullName evidence="15">Flavokinase</fullName>
        </alternativeName>
    </domain>
    <domain>
        <recommendedName>
            <fullName evidence="15">FMN adenylyltransferase</fullName>
            <ecNumber evidence="15">2.7.7.2</ecNumber>
        </recommendedName>
        <alternativeName>
            <fullName evidence="15">FAD pyrophosphorylase</fullName>
        </alternativeName>
        <alternativeName>
            <fullName evidence="15">FAD synthase</fullName>
        </alternativeName>
    </domain>
</protein>
<dbReference type="PIRSF" id="PIRSF004491">
    <property type="entry name" value="FAD_Synth"/>
    <property type="match status" value="1"/>
</dbReference>
<proteinExistence type="inferred from homology"/>
<dbReference type="GO" id="GO:0009231">
    <property type="term" value="P:riboflavin biosynthetic process"/>
    <property type="evidence" value="ECO:0007669"/>
    <property type="project" value="InterPro"/>
</dbReference>
<keyword evidence="12" id="KW-0511">Multifunctional enzyme</keyword>
<dbReference type="Pfam" id="PF06574">
    <property type="entry name" value="FAD_syn"/>
    <property type="match status" value="1"/>
</dbReference>
<keyword evidence="6 15" id="KW-0808">Transferase</keyword>
<evidence type="ECO:0000313" key="17">
    <source>
        <dbReference type="EMBL" id="ERK59751.1"/>
    </source>
</evidence>
<accession>U2QT88</accession>
<comment type="pathway">
    <text evidence="2 15">Cofactor biosynthesis; FAD biosynthesis; FAD from FMN: step 1/1.</text>
</comment>
<dbReference type="CDD" id="cd02064">
    <property type="entry name" value="FAD_synthetase_N"/>
    <property type="match status" value="1"/>
</dbReference>
<dbReference type="GO" id="GO:0009398">
    <property type="term" value="P:FMN biosynthetic process"/>
    <property type="evidence" value="ECO:0007669"/>
    <property type="project" value="UniProtKB-UniRule"/>
</dbReference>
<keyword evidence="18" id="KW-1185">Reference proteome</keyword>
<evidence type="ECO:0000256" key="1">
    <source>
        <dbReference type="ARBA" id="ARBA00002121"/>
    </source>
</evidence>
<dbReference type="EC" id="2.7.1.26" evidence="15"/>
<dbReference type="InterPro" id="IPR015865">
    <property type="entry name" value="Riboflavin_kinase_bac/euk"/>
</dbReference>
<evidence type="ECO:0000256" key="14">
    <source>
        <dbReference type="ARBA" id="ARBA00049494"/>
    </source>
</evidence>
<evidence type="ECO:0000256" key="5">
    <source>
        <dbReference type="ARBA" id="ARBA00022643"/>
    </source>
</evidence>
<reference evidence="17" key="1">
    <citation type="submission" date="2013-08" db="EMBL/GenBank/DDBJ databases">
        <authorList>
            <person name="Durkin A.S."/>
            <person name="Haft D.R."/>
            <person name="McCorrison J."/>
            <person name="Torralba M."/>
            <person name="Gillis M."/>
            <person name="Haft D.H."/>
            <person name="Methe B."/>
            <person name="Sutton G."/>
            <person name="Nelson K.E."/>
        </authorList>
    </citation>
    <scope>NUCLEOTIDE SEQUENCE [LARGE SCALE GENOMIC DNA]</scope>
    <source>
        <strain evidence="17">F0233</strain>
    </source>
</reference>
<dbReference type="GO" id="GO:0008531">
    <property type="term" value="F:riboflavin kinase activity"/>
    <property type="evidence" value="ECO:0007669"/>
    <property type="project" value="UniProtKB-UniRule"/>
</dbReference>
<sequence>MAGSVVVIGNFDGVHRGHRALLDRARARAAALGVDGVPLPVVAVTLWPHPMTVFAPDRVPRLLTSLDDRIELLKRCGASQVRVVQFNGEVAAWPPARFVERIIDPLDPRLVIVGTNFTFGRGAAGTARTLAELGAGRFETTALDLVGVGGVDTSSSRIRKALAAGEVTGAAEHLGRWFSLSGVVVVGDQRGRMLGFPTANLPIPAELATPGDGVYAGWLRRLDEPGAEAMPAAVSVGTNPTFDGIERRVESYVLDRTDLELYGAKVRVEFVRSLRGQLRFAGAEGLVVQMRRDVAETRRLLADPANRSLPL</sequence>
<dbReference type="RefSeq" id="WP_021796989.1">
    <property type="nucleotide sequence ID" value="NZ_ACVN02000109.1"/>
</dbReference>
<dbReference type="EMBL" id="ACVN02000109">
    <property type="protein sequence ID" value="ERK59751.1"/>
    <property type="molecule type" value="Genomic_DNA"/>
</dbReference>
<evidence type="ECO:0000256" key="10">
    <source>
        <dbReference type="ARBA" id="ARBA00022827"/>
    </source>
</evidence>
<evidence type="ECO:0000313" key="18">
    <source>
        <dbReference type="Proteomes" id="UP000017052"/>
    </source>
</evidence>
<name>U2QT88_9ACTN</name>
<evidence type="ECO:0000256" key="13">
    <source>
        <dbReference type="ARBA" id="ARBA00047880"/>
    </source>
</evidence>
<evidence type="ECO:0000256" key="3">
    <source>
        <dbReference type="ARBA" id="ARBA00005201"/>
    </source>
</evidence>
<comment type="pathway">
    <text evidence="3 15">Cofactor biosynthesis; FMN biosynthesis; FMN from riboflavin (ATP route): step 1/1.</text>
</comment>
<dbReference type="Gene3D" id="3.40.50.620">
    <property type="entry name" value="HUPs"/>
    <property type="match status" value="1"/>
</dbReference>
<dbReference type="GO" id="GO:0003919">
    <property type="term" value="F:FMN adenylyltransferase activity"/>
    <property type="evidence" value="ECO:0007669"/>
    <property type="project" value="UniProtKB-UniRule"/>
</dbReference>
<dbReference type="GeneID" id="95360617"/>
<keyword evidence="11 15" id="KW-0067">ATP-binding</keyword>
<evidence type="ECO:0000256" key="6">
    <source>
        <dbReference type="ARBA" id="ARBA00022679"/>
    </source>
</evidence>
<dbReference type="PANTHER" id="PTHR22749">
    <property type="entry name" value="RIBOFLAVIN KINASE/FMN ADENYLYLTRANSFERASE"/>
    <property type="match status" value="1"/>
</dbReference>
<dbReference type="Gene3D" id="2.40.30.30">
    <property type="entry name" value="Riboflavin kinase-like"/>
    <property type="match status" value="1"/>
</dbReference>
<dbReference type="SMART" id="SM00904">
    <property type="entry name" value="Flavokinase"/>
    <property type="match status" value="1"/>
</dbReference>
<dbReference type="InterPro" id="IPR023465">
    <property type="entry name" value="Riboflavin_kinase_dom_sf"/>
</dbReference>
<dbReference type="EC" id="2.7.7.2" evidence="15"/>
<dbReference type="InterPro" id="IPR014729">
    <property type="entry name" value="Rossmann-like_a/b/a_fold"/>
</dbReference>
<dbReference type="NCBIfam" id="TIGR00083">
    <property type="entry name" value="ribF"/>
    <property type="match status" value="1"/>
</dbReference>
<comment type="caution">
    <text evidence="17">The sequence shown here is derived from an EMBL/GenBank/DDBJ whole genome shotgun (WGS) entry which is preliminary data.</text>
</comment>
<dbReference type="InterPro" id="IPR002606">
    <property type="entry name" value="Riboflavin_kinase_bac"/>
</dbReference>
<dbReference type="GO" id="GO:0005524">
    <property type="term" value="F:ATP binding"/>
    <property type="evidence" value="ECO:0007669"/>
    <property type="project" value="UniProtKB-UniRule"/>
</dbReference>
<organism evidence="17 18">
    <name type="scientific">Propionibacterium acidifaciens F0233</name>
    <dbReference type="NCBI Taxonomy" id="553198"/>
    <lineage>
        <taxon>Bacteria</taxon>
        <taxon>Bacillati</taxon>
        <taxon>Actinomycetota</taxon>
        <taxon>Actinomycetes</taxon>
        <taxon>Propionibacteriales</taxon>
        <taxon>Propionibacteriaceae</taxon>
        <taxon>Propionibacterium</taxon>
    </lineage>
</organism>
<evidence type="ECO:0000256" key="2">
    <source>
        <dbReference type="ARBA" id="ARBA00004726"/>
    </source>
</evidence>
<dbReference type="UniPathway" id="UPA00276">
    <property type="reaction ID" value="UER00406"/>
</dbReference>
<evidence type="ECO:0000256" key="15">
    <source>
        <dbReference type="PIRNR" id="PIRNR004491"/>
    </source>
</evidence>
<gene>
    <name evidence="17" type="primary">ribF</name>
    <name evidence="17" type="ORF">HMPREF0682_0369</name>
</gene>
<evidence type="ECO:0000256" key="11">
    <source>
        <dbReference type="ARBA" id="ARBA00022840"/>
    </source>
</evidence>
<dbReference type="SUPFAM" id="SSF52374">
    <property type="entry name" value="Nucleotidylyl transferase"/>
    <property type="match status" value="1"/>
</dbReference>
<dbReference type="InterPro" id="IPR023468">
    <property type="entry name" value="Riboflavin_kinase"/>
</dbReference>